<dbReference type="HOGENOM" id="CLU_198705_0_0_2"/>
<gene>
    <name evidence="1" type="ordered locus">MTBMA_c05670</name>
</gene>
<dbReference type="Proteomes" id="UP000000345">
    <property type="component" value="Chromosome"/>
</dbReference>
<dbReference type="AlphaFoldDB" id="D9PVB4"/>
<keyword evidence="2" id="KW-1185">Reference proteome</keyword>
<reference key="1">
    <citation type="submission" date="2009-08" db="EMBL/GenBank/DDBJ databases">
        <title>The genome sequence of Methanothermobacter marburgensis.</title>
        <authorList>
            <person name="Kaster A."/>
            <person name="Seedorf H."/>
            <person name="Goenrich M."/>
            <person name="Wiezer A."/>
            <person name="Liesegang H."/>
            <person name="Thauer R."/>
            <person name="Gottschalk G."/>
        </authorList>
    </citation>
    <scope>NUCLEOTIDE SEQUENCE</scope>
    <source>
        <strain>Marburg</strain>
    </source>
</reference>
<dbReference type="Gene3D" id="2.20.20.30">
    <property type="entry name" value="reverse gyrase domain"/>
    <property type="match status" value="1"/>
</dbReference>
<reference evidence="1 2" key="2">
    <citation type="journal article" date="2010" name="J. Bacteriol.">
        <title>Complete genome sequence of Methanothermobacter marburgensis, a methanoarchaeon model organism.</title>
        <authorList>
            <person name="Liesegang H."/>
            <person name="Kaster A.K."/>
            <person name="Wiezer A."/>
            <person name="Goenrich M."/>
            <person name="Wollherr A."/>
            <person name="Seedorf H."/>
            <person name="Gottschalk G."/>
            <person name="Thauer R.K."/>
        </authorList>
    </citation>
    <scope>NUCLEOTIDE SEQUENCE [LARGE SCALE GENOMIC DNA]</scope>
    <source>
        <strain evidence="2">ATCC BAA-927 / DSM 2133 / JCM 14651 / NBRC 100331 / OCM 82 / Marburg</strain>
    </source>
</reference>
<dbReference type="KEGG" id="mmg:MTBMA_c05670"/>
<evidence type="ECO:0000313" key="1">
    <source>
        <dbReference type="EMBL" id="ADL58162.1"/>
    </source>
</evidence>
<dbReference type="PaxDb" id="79929-MTBMA_c05670"/>
<proteinExistence type="predicted"/>
<organism evidence="1 2">
    <name type="scientific">Methanothermobacter marburgensis (strain ATCC BAA-927 / DSM 2133 / JCM 14651 / NBRC 100331 / OCM 82 / Marburg)</name>
    <name type="common">Methanobacterium thermoautotrophicum</name>
    <dbReference type="NCBI Taxonomy" id="79929"/>
    <lineage>
        <taxon>Archaea</taxon>
        <taxon>Methanobacteriati</taxon>
        <taxon>Methanobacteriota</taxon>
        <taxon>Methanomada group</taxon>
        <taxon>Methanobacteria</taxon>
        <taxon>Methanobacteriales</taxon>
        <taxon>Methanobacteriaceae</taxon>
        <taxon>Methanothermobacter</taxon>
    </lineage>
</organism>
<name>D9PVB4_METTM</name>
<accession>D9PVB4</accession>
<dbReference type="EMBL" id="CP001710">
    <property type="protein sequence ID" value="ADL58162.1"/>
    <property type="molecule type" value="Genomic_DNA"/>
</dbReference>
<protein>
    <submittedName>
        <fullName evidence="1">Uncharacterized protein</fullName>
    </submittedName>
</protein>
<evidence type="ECO:0000313" key="2">
    <source>
        <dbReference type="Proteomes" id="UP000000345"/>
    </source>
</evidence>
<sequence>MVPEIKQKCLICGEQWIDGKDTCPYCGGKNKTASIDSENDLALLRSLNSILKKEKVSE</sequence>